<organism evidence="5 6">
    <name type="scientific">Secundilactobacillus odoratitofui DSM 19909 = JCM 15043</name>
    <dbReference type="NCBI Taxonomy" id="1423776"/>
    <lineage>
        <taxon>Bacteria</taxon>
        <taxon>Bacillati</taxon>
        <taxon>Bacillota</taxon>
        <taxon>Bacilli</taxon>
        <taxon>Lactobacillales</taxon>
        <taxon>Lactobacillaceae</taxon>
        <taxon>Secundilactobacillus</taxon>
    </lineage>
</organism>
<dbReference type="PATRIC" id="fig|1423776.4.peg.184"/>
<dbReference type="Gene3D" id="3.90.79.10">
    <property type="entry name" value="Nucleoside Triphosphate Pyrophosphohydrolase"/>
    <property type="match status" value="1"/>
</dbReference>
<gene>
    <name evidence="5" type="ORF">FD04_GL000186</name>
</gene>
<dbReference type="Pfam" id="PF00293">
    <property type="entry name" value="NUDIX"/>
    <property type="match status" value="1"/>
</dbReference>
<dbReference type="STRING" id="1423776.FD04_GL000186"/>
<comment type="caution">
    <text evidence="5">The sequence shown here is derived from an EMBL/GenBank/DDBJ whole genome shotgun (WGS) entry which is preliminary data.</text>
</comment>
<dbReference type="PRINTS" id="PR00502">
    <property type="entry name" value="NUDIXFAMILY"/>
</dbReference>
<comment type="similarity">
    <text evidence="3">Belongs to the Nudix hydrolase family.</text>
</comment>
<dbReference type="GO" id="GO:0016787">
    <property type="term" value="F:hydrolase activity"/>
    <property type="evidence" value="ECO:0007669"/>
    <property type="project" value="UniProtKB-KW"/>
</dbReference>
<feature type="domain" description="Nudix hydrolase" evidence="4">
    <location>
        <begin position="19"/>
        <end position="150"/>
    </location>
</feature>
<evidence type="ECO:0000256" key="2">
    <source>
        <dbReference type="ARBA" id="ARBA00022801"/>
    </source>
</evidence>
<accession>A0A0R1LSN2</accession>
<evidence type="ECO:0000256" key="3">
    <source>
        <dbReference type="RuleBase" id="RU003476"/>
    </source>
</evidence>
<dbReference type="InterPro" id="IPR020084">
    <property type="entry name" value="NUDIX_hydrolase_CS"/>
</dbReference>
<dbReference type="InterPro" id="IPR015797">
    <property type="entry name" value="NUDIX_hydrolase-like_dom_sf"/>
</dbReference>
<dbReference type="SUPFAM" id="SSF55811">
    <property type="entry name" value="Nudix"/>
    <property type="match status" value="1"/>
</dbReference>
<dbReference type="InterPro" id="IPR000086">
    <property type="entry name" value="NUDIX_hydrolase_dom"/>
</dbReference>
<dbReference type="Proteomes" id="UP000051160">
    <property type="component" value="Unassembled WGS sequence"/>
</dbReference>
<dbReference type="PROSITE" id="PS51462">
    <property type="entry name" value="NUDIX"/>
    <property type="match status" value="1"/>
</dbReference>
<dbReference type="PANTHER" id="PTHR43046:SF2">
    <property type="entry name" value="8-OXO-DGTP DIPHOSPHATASE-RELATED"/>
    <property type="match status" value="1"/>
</dbReference>
<sequence length="151" mass="16755">MTIMSYILNLRQKVGHDPLISTGAATLVYNASAQLLFVYRSDTHLWGLPSGSKEIGEQLEDTAIREVLEETGVHASRLRFETILSGPDMQFVYPNGDEIDAVIAVYQGFTQDTALQPQPGETEKVAFFNLEQLPDAMTAFTHQILEACHLV</sequence>
<dbReference type="AlphaFoldDB" id="A0A0R1LSN2"/>
<evidence type="ECO:0000313" key="6">
    <source>
        <dbReference type="Proteomes" id="UP000051160"/>
    </source>
</evidence>
<evidence type="ECO:0000256" key="1">
    <source>
        <dbReference type="ARBA" id="ARBA00001946"/>
    </source>
</evidence>
<evidence type="ECO:0000313" key="5">
    <source>
        <dbReference type="EMBL" id="KRK98456.1"/>
    </source>
</evidence>
<proteinExistence type="inferred from homology"/>
<dbReference type="CDD" id="cd04677">
    <property type="entry name" value="NUDIX_Hydrolase"/>
    <property type="match status" value="1"/>
</dbReference>
<protein>
    <recommendedName>
        <fullName evidence="4">Nudix hydrolase domain-containing protein</fullName>
    </recommendedName>
</protein>
<dbReference type="InterPro" id="IPR020476">
    <property type="entry name" value="Nudix_hydrolase"/>
</dbReference>
<dbReference type="EMBL" id="AZEE01000027">
    <property type="protein sequence ID" value="KRK98456.1"/>
    <property type="molecule type" value="Genomic_DNA"/>
</dbReference>
<dbReference type="PANTHER" id="PTHR43046">
    <property type="entry name" value="GDP-MANNOSE MANNOSYL HYDROLASE"/>
    <property type="match status" value="1"/>
</dbReference>
<keyword evidence="6" id="KW-1185">Reference proteome</keyword>
<evidence type="ECO:0000259" key="4">
    <source>
        <dbReference type="PROSITE" id="PS51462"/>
    </source>
</evidence>
<dbReference type="PROSITE" id="PS00893">
    <property type="entry name" value="NUDIX_BOX"/>
    <property type="match status" value="1"/>
</dbReference>
<keyword evidence="2 3" id="KW-0378">Hydrolase</keyword>
<name>A0A0R1LSN2_9LACO</name>
<comment type="cofactor">
    <cofactor evidence="1">
        <name>Mg(2+)</name>
        <dbReference type="ChEBI" id="CHEBI:18420"/>
    </cofactor>
</comment>
<reference evidence="5 6" key="1">
    <citation type="journal article" date="2015" name="Genome Announc.">
        <title>Expanding the biotechnology potential of lactobacilli through comparative genomics of 213 strains and associated genera.</title>
        <authorList>
            <person name="Sun Z."/>
            <person name="Harris H.M."/>
            <person name="McCann A."/>
            <person name="Guo C."/>
            <person name="Argimon S."/>
            <person name="Zhang W."/>
            <person name="Yang X."/>
            <person name="Jeffery I.B."/>
            <person name="Cooney J.C."/>
            <person name="Kagawa T.F."/>
            <person name="Liu W."/>
            <person name="Song Y."/>
            <person name="Salvetti E."/>
            <person name="Wrobel A."/>
            <person name="Rasinkangas P."/>
            <person name="Parkhill J."/>
            <person name="Rea M.C."/>
            <person name="O'Sullivan O."/>
            <person name="Ritari J."/>
            <person name="Douillard F.P."/>
            <person name="Paul Ross R."/>
            <person name="Yang R."/>
            <person name="Briner A.E."/>
            <person name="Felis G.E."/>
            <person name="de Vos W.M."/>
            <person name="Barrangou R."/>
            <person name="Klaenhammer T.R."/>
            <person name="Caufield P.W."/>
            <person name="Cui Y."/>
            <person name="Zhang H."/>
            <person name="O'Toole P.W."/>
        </authorList>
    </citation>
    <scope>NUCLEOTIDE SEQUENCE [LARGE SCALE GENOMIC DNA]</scope>
    <source>
        <strain evidence="5 6">DSM 19909</strain>
    </source>
</reference>